<dbReference type="AlphaFoldDB" id="A0A1G2CF11"/>
<name>A0A1G2CF11_9BACT</name>
<dbReference type="STRING" id="1798650.A2945_00545"/>
<dbReference type="Gene3D" id="3.20.20.150">
    <property type="entry name" value="Divalent-metal-dependent TIM barrel enzymes"/>
    <property type="match status" value="1"/>
</dbReference>
<dbReference type="Proteomes" id="UP000178880">
    <property type="component" value="Unassembled WGS sequence"/>
</dbReference>
<evidence type="ECO:0000313" key="2">
    <source>
        <dbReference type="Proteomes" id="UP000178880"/>
    </source>
</evidence>
<organism evidence="1 2">
    <name type="scientific">Candidatus Liptonbacteria bacterium RIFCSPLOWO2_01_FULL_52_25</name>
    <dbReference type="NCBI Taxonomy" id="1798650"/>
    <lineage>
        <taxon>Bacteria</taxon>
        <taxon>Candidatus Liptoniibacteriota</taxon>
    </lineage>
</organism>
<evidence type="ECO:0000313" key="1">
    <source>
        <dbReference type="EMBL" id="OGY99982.1"/>
    </source>
</evidence>
<evidence type="ECO:0008006" key="3">
    <source>
        <dbReference type="Google" id="ProtNLM"/>
    </source>
</evidence>
<dbReference type="SUPFAM" id="SSF51658">
    <property type="entry name" value="Xylose isomerase-like"/>
    <property type="match status" value="1"/>
</dbReference>
<protein>
    <recommendedName>
        <fullName evidence="3">Xylose isomerase-like TIM barrel domain-containing protein</fullName>
    </recommendedName>
</protein>
<comment type="caution">
    <text evidence="1">The sequence shown here is derived from an EMBL/GenBank/DDBJ whole genome shotgun (WGS) entry which is preliminary data.</text>
</comment>
<gene>
    <name evidence="1" type="ORF">A2945_00545</name>
</gene>
<dbReference type="InterPro" id="IPR036237">
    <property type="entry name" value="Xyl_isomerase-like_sf"/>
</dbReference>
<accession>A0A1G2CF11</accession>
<reference evidence="1 2" key="1">
    <citation type="journal article" date="2016" name="Nat. Commun.">
        <title>Thousands of microbial genomes shed light on interconnected biogeochemical processes in an aquifer system.</title>
        <authorList>
            <person name="Anantharaman K."/>
            <person name="Brown C.T."/>
            <person name="Hug L.A."/>
            <person name="Sharon I."/>
            <person name="Castelle C.J."/>
            <person name="Probst A.J."/>
            <person name="Thomas B.C."/>
            <person name="Singh A."/>
            <person name="Wilkins M.J."/>
            <person name="Karaoz U."/>
            <person name="Brodie E.L."/>
            <person name="Williams K.H."/>
            <person name="Hubbard S.S."/>
            <person name="Banfield J.F."/>
        </authorList>
    </citation>
    <scope>NUCLEOTIDE SEQUENCE [LARGE SCALE GENOMIC DNA]</scope>
</reference>
<sequence>MRLQLGFSTGCLHKCGLALKEQLAAIASAGCRAVEINCLRMDFFESEELRTLTADDIAKHDFQYISIHSPKFDYGPNDETKKILDGLHRLNRELLANLVAVHPDQVTDMNILAQAGFHVGLENMDNRKTAYQTPKEFEPVFAEHPGWSLVLDVNHIYSNDVSMGLAVEFYKKFGPRITQVHLSGYAGCHEPLFQTLQPQIIWAIQNLDVPIIVESVFEHPDELLRERDYILKVLGSR</sequence>
<dbReference type="EMBL" id="MHLA01000010">
    <property type="protein sequence ID" value="OGY99982.1"/>
    <property type="molecule type" value="Genomic_DNA"/>
</dbReference>
<proteinExistence type="predicted"/>